<evidence type="ECO:0000313" key="1">
    <source>
        <dbReference type="EMBL" id="KTB37912.1"/>
    </source>
</evidence>
<evidence type="ECO:0000313" key="2">
    <source>
        <dbReference type="Proteomes" id="UP000054988"/>
    </source>
</evidence>
<name>A0A0W0FNN7_MONRR</name>
<comment type="caution">
    <text evidence="1">The sequence shown here is derived from an EMBL/GenBank/DDBJ whole genome shotgun (WGS) entry which is preliminary data.</text>
</comment>
<sequence length="440" mass="49405">MAIQGSLVSGEAGIHQALEYTGLSINAFPVELLTEIFLLCRSTGRKSDPSTPTLANIISVCRYWRSIALELPYLWSTIALYDPRDQHARMVEQWLTRSKACPLTLIVRHAEDSAPDATQKIITLAMKHLRRWKKVLFSFLSVESITSLSDLPADPTAAPALEHVEISTGTCFDPEVTTKFWESIFTYPSARRTIWTSPDIDDITYFPCIPGDHWERLTHITAPFVLDDDLLDCLSRCNALEVLQIEDLIDATCPLRPRESITLPSLHTFKARGEGTVINRLLDYLTLPSVHDLDANLLFGGGLQSWIDLFHRSSCHLSRMKVILDEETSEKELHSLLSSSSMTELEGLCAAFYGMDTILVQKLICTTDNAILPILERLELRLVSCEDGLLSRMMESRRASLKYVDIVHYPPGYGNRSPSTDSAYFSRFSQPGTTVSYRGV</sequence>
<accession>A0A0W0FNN7</accession>
<gene>
    <name evidence="1" type="ORF">WG66_9511</name>
</gene>
<organism evidence="1 2">
    <name type="scientific">Moniliophthora roreri</name>
    <name type="common">Frosty pod rot fungus</name>
    <name type="synonym">Monilia roreri</name>
    <dbReference type="NCBI Taxonomy" id="221103"/>
    <lineage>
        <taxon>Eukaryota</taxon>
        <taxon>Fungi</taxon>
        <taxon>Dikarya</taxon>
        <taxon>Basidiomycota</taxon>
        <taxon>Agaricomycotina</taxon>
        <taxon>Agaricomycetes</taxon>
        <taxon>Agaricomycetidae</taxon>
        <taxon>Agaricales</taxon>
        <taxon>Marasmiineae</taxon>
        <taxon>Marasmiaceae</taxon>
        <taxon>Moniliophthora</taxon>
    </lineage>
</organism>
<dbReference type="eggNOG" id="ENOG502RBJS">
    <property type="taxonomic scope" value="Eukaryota"/>
</dbReference>
<dbReference type="EMBL" id="LATX01001802">
    <property type="protein sequence ID" value="KTB37912.1"/>
    <property type="molecule type" value="Genomic_DNA"/>
</dbReference>
<dbReference type="AlphaFoldDB" id="A0A0W0FNN7"/>
<dbReference type="Proteomes" id="UP000054988">
    <property type="component" value="Unassembled WGS sequence"/>
</dbReference>
<reference evidence="1 2" key="1">
    <citation type="submission" date="2015-12" db="EMBL/GenBank/DDBJ databases">
        <title>Draft genome sequence of Moniliophthora roreri, the causal agent of frosty pod rot of cacao.</title>
        <authorList>
            <person name="Aime M.C."/>
            <person name="Diaz-Valderrama J.R."/>
            <person name="Kijpornyongpan T."/>
            <person name="Phillips-Mora W."/>
        </authorList>
    </citation>
    <scope>NUCLEOTIDE SEQUENCE [LARGE SCALE GENOMIC DNA]</scope>
    <source>
        <strain evidence="1 2">MCA 2952</strain>
    </source>
</reference>
<dbReference type="Gene3D" id="1.20.1280.50">
    <property type="match status" value="1"/>
</dbReference>
<proteinExistence type="predicted"/>
<protein>
    <submittedName>
        <fullName evidence="1">Uncharacterized protein</fullName>
    </submittedName>
</protein>